<dbReference type="EC" id="2.4.1.16" evidence="2"/>
<evidence type="ECO:0000256" key="3">
    <source>
        <dbReference type="ARBA" id="ARBA00022475"/>
    </source>
</evidence>
<dbReference type="STRING" id="97972.A0A2V1E5Q2"/>
<accession>A0A2V1E5Q2</accession>
<dbReference type="GO" id="GO:0030428">
    <property type="term" value="C:cell septum"/>
    <property type="evidence" value="ECO:0007669"/>
    <property type="project" value="TreeGrafter"/>
</dbReference>
<evidence type="ECO:0000256" key="5">
    <source>
        <dbReference type="ARBA" id="ARBA00022679"/>
    </source>
</evidence>
<keyword evidence="8 10" id="KW-0472">Membrane</keyword>
<dbReference type="Pfam" id="PF03142">
    <property type="entry name" value="Chitin_synth_2"/>
    <property type="match status" value="1"/>
</dbReference>
<comment type="subcellular location">
    <subcellularLocation>
        <location evidence="1">Cell membrane</location>
        <topology evidence="1">Multi-pass membrane protein</topology>
    </subcellularLocation>
</comment>
<proteinExistence type="predicted"/>
<evidence type="ECO:0000256" key="8">
    <source>
        <dbReference type="ARBA" id="ARBA00023136"/>
    </source>
</evidence>
<evidence type="ECO:0000256" key="7">
    <source>
        <dbReference type="ARBA" id="ARBA00022989"/>
    </source>
</evidence>
<keyword evidence="5 11" id="KW-0808">Transferase</keyword>
<dbReference type="InterPro" id="IPR029044">
    <property type="entry name" value="Nucleotide-diphossugar_trans"/>
</dbReference>
<dbReference type="AlphaFoldDB" id="A0A2V1E5Q2"/>
<name>A0A2V1E5Q2_9PLEO</name>
<keyword evidence="3" id="KW-1003">Cell membrane</keyword>
<keyword evidence="6 10" id="KW-0812">Transmembrane</keyword>
<keyword evidence="4" id="KW-0328">Glycosyltransferase</keyword>
<dbReference type="GO" id="GO:0031505">
    <property type="term" value="P:fungal-type cell wall organization"/>
    <property type="evidence" value="ECO:0007669"/>
    <property type="project" value="TreeGrafter"/>
</dbReference>
<reference evidence="11 12" key="1">
    <citation type="journal article" date="2018" name="Sci. Rep.">
        <title>Comparative genomics provides insights into the lifestyle and reveals functional heterogeneity of dark septate endophytic fungi.</title>
        <authorList>
            <person name="Knapp D.G."/>
            <person name="Nemeth J.B."/>
            <person name="Barry K."/>
            <person name="Hainaut M."/>
            <person name="Henrissat B."/>
            <person name="Johnson J."/>
            <person name="Kuo A."/>
            <person name="Lim J.H.P."/>
            <person name="Lipzen A."/>
            <person name="Nolan M."/>
            <person name="Ohm R.A."/>
            <person name="Tamas L."/>
            <person name="Grigoriev I.V."/>
            <person name="Spatafora J.W."/>
            <person name="Nagy L.G."/>
            <person name="Kovacs G.M."/>
        </authorList>
    </citation>
    <scope>NUCLEOTIDE SEQUENCE [LARGE SCALE GENOMIC DNA]</scope>
    <source>
        <strain evidence="11 12">DSE2036</strain>
    </source>
</reference>
<dbReference type="PANTHER" id="PTHR22914:SF13">
    <property type="entry name" value="CHITIN SYNTHASE"/>
    <property type="match status" value="1"/>
</dbReference>
<dbReference type="InterPro" id="IPR004835">
    <property type="entry name" value="Chitin_synth"/>
</dbReference>
<keyword evidence="12" id="KW-1185">Reference proteome</keyword>
<dbReference type="EMBL" id="KZ805312">
    <property type="protein sequence ID" value="PVI05811.1"/>
    <property type="molecule type" value="Genomic_DNA"/>
</dbReference>
<protein>
    <recommendedName>
        <fullName evidence="2">chitin synthase</fullName>
        <ecNumber evidence="2">2.4.1.16</ecNumber>
    </recommendedName>
</protein>
<sequence length="588" mass="66845">MQDLQAPSSPTILINSGSKSIPTLITKRKPPATPEPAEREITHRPLWNAGQLRWEKNVLITIYVAANTWLVYIAVTSTNSITDLFMLGMHLLRPTVDFIEISLIICSAIIQYFQPPPVITVPEVRENIVYLLPCYNETYEELTVSIKSLAKQSHLEAHQKALIIVADGRCRGKGMAKTAAGYIAEDIIEKPLRNHLHGGYTAWDGTQMAIEVVQGHYKGLPVLCIIKEENKGKRDGIIVVRRFLHKFNLRNSVSRPQNDETATPLTYSEEFFTLLSGFLQKASLNSVEYVVGLDADTRFDTECVFNLMQTARESPNTVGVTGLILADPRTSNPFSPMFMFQYSEYYIGQYRRRLRQHLTSSKVTCLPGCCQLFRVLESTCGDEILREFGYFPGKKDGLLRTIRSTMSEDRDHVCLVLSKYAEVRTKVNLRAKVYTSVPQNMSVYLSQRRRWTLGPFVSDLLLLRRKTTGWMERIAALSSILGVATVLPKNLQPFFRLFRSGFRGPAAYMLFSFSTFRTLWDISILLHAGQSATEIVQFIGGLILYYYCGSFVGLMIQLYTLYYIDDFRWGKTRVVVEEETPNLADHQE</sequence>
<organism evidence="11 12">
    <name type="scientific">Periconia macrospinosa</name>
    <dbReference type="NCBI Taxonomy" id="97972"/>
    <lineage>
        <taxon>Eukaryota</taxon>
        <taxon>Fungi</taxon>
        <taxon>Dikarya</taxon>
        <taxon>Ascomycota</taxon>
        <taxon>Pezizomycotina</taxon>
        <taxon>Dothideomycetes</taxon>
        <taxon>Pleosporomycetidae</taxon>
        <taxon>Pleosporales</taxon>
        <taxon>Massarineae</taxon>
        <taxon>Periconiaceae</taxon>
        <taxon>Periconia</taxon>
    </lineage>
</organism>
<evidence type="ECO:0000256" key="4">
    <source>
        <dbReference type="ARBA" id="ARBA00022676"/>
    </source>
</evidence>
<keyword evidence="9" id="KW-0325">Glycoprotein</keyword>
<dbReference type="GO" id="GO:0004100">
    <property type="term" value="F:chitin synthase activity"/>
    <property type="evidence" value="ECO:0007669"/>
    <property type="project" value="UniProtKB-EC"/>
</dbReference>
<evidence type="ECO:0000256" key="1">
    <source>
        <dbReference type="ARBA" id="ARBA00004651"/>
    </source>
</evidence>
<keyword evidence="7 10" id="KW-1133">Transmembrane helix</keyword>
<dbReference type="PANTHER" id="PTHR22914">
    <property type="entry name" value="CHITIN SYNTHASE"/>
    <property type="match status" value="1"/>
</dbReference>
<evidence type="ECO:0000256" key="9">
    <source>
        <dbReference type="ARBA" id="ARBA00023180"/>
    </source>
</evidence>
<evidence type="ECO:0000256" key="2">
    <source>
        <dbReference type="ARBA" id="ARBA00012543"/>
    </source>
</evidence>
<evidence type="ECO:0000313" key="12">
    <source>
        <dbReference type="Proteomes" id="UP000244855"/>
    </source>
</evidence>
<evidence type="ECO:0000313" key="11">
    <source>
        <dbReference type="EMBL" id="PVI05811.1"/>
    </source>
</evidence>
<evidence type="ECO:0000256" key="10">
    <source>
        <dbReference type="SAM" id="Phobius"/>
    </source>
</evidence>
<dbReference type="OrthoDB" id="370884at2759"/>
<dbReference type="Proteomes" id="UP000244855">
    <property type="component" value="Unassembled WGS sequence"/>
</dbReference>
<evidence type="ECO:0000256" key="6">
    <source>
        <dbReference type="ARBA" id="ARBA00022692"/>
    </source>
</evidence>
<dbReference type="SUPFAM" id="SSF53448">
    <property type="entry name" value="Nucleotide-diphospho-sugar transferases"/>
    <property type="match status" value="1"/>
</dbReference>
<gene>
    <name evidence="11" type="ORF">DM02DRAFT_724903</name>
</gene>
<dbReference type="GO" id="GO:0005886">
    <property type="term" value="C:plasma membrane"/>
    <property type="evidence" value="ECO:0007669"/>
    <property type="project" value="UniProtKB-SubCell"/>
</dbReference>
<dbReference type="Gene3D" id="3.90.550.10">
    <property type="entry name" value="Spore Coat Polysaccharide Biosynthesis Protein SpsA, Chain A"/>
    <property type="match status" value="1"/>
</dbReference>
<feature type="transmembrane region" description="Helical" evidence="10">
    <location>
        <begin position="538"/>
        <end position="564"/>
    </location>
</feature>
<dbReference type="GO" id="GO:0006031">
    <property type="term" value="P:chitin biosynthetic process"/>
    <property type="evidence" value="ECO:0007669"/>
    <property type="project" value="TreeGrafter"/>
</dbReference>